<dbReference type="PANTHER" id="PTHR24413">
    <property type="entry name" value="SPECKLE-TYPE POZ PROTEIN"/>
    <property type="match status" value="1"/>
</dbReference>
<evidence type="ECO:0000313" key="3">
    <source>
        <dbReference type="Proteomes" id="UP000807504"/>
    </source>
</evidence>
<accession>A0A8T0ED20</accession>
<dbReference type="InterPro" id="IPR008974">
    <property type="entry name" value="TRAF-like"/>
</dbReference>
<dbReference type="SUPFAM" id="SSF54695">
    <property type="entry name" value="POZ domain"/>
    <property type="match status" value="1"/>
</dbReference>
<dbReference type="Pfam" id="PF00651">
    <property type="entry name" value="BTB"/>
    <property type="match status" value="1"/>
</dbReference>
<dbReference type="GO" id="GO:0030163">
    <property type="term" value="P:protein catabolic process"/>
    <property type="evidence" value="ECO:0007669"/>
    <property type="project" value="UniProtKB-ARBA"/>
</dbReference>
<dbReference type="InterPro" id="IPR011333">
    <property type="entry name" value="SKP1/BTB/POZ_sf"/>
</dbReference>
<dbReference type="InterPro" id="IPR000210">
    <property type="entry name" value="BTB/POZ_dom"/>
</dbReference>
<keyword evidence="3" id="KW-1185">Reference proteome</keyword>
<dbReference type="EMBL" id="JABXBU010002228">
    <property type="protein sequence ID" value="KAF8771022.1"/>
    <property type="molecule type" value="Genomic_DNA"/>
</dbReference>
<evidence type="ECO:0000313" key="2">
    <source>
        <dbReference type="EMBL" id="KAF8771022.1"/>
    </source>
</evidence>
<dbReference type="Gene3D" id="1.25.40.420">
    <property type="match status" value="1"/>
</dbReference>
<dbReference type="Proteomes" id="UP000807504">
    <property type="component" value="Unassembled WGS sequence"/>
</dbReference>
<dbReference type="Gene3D" id="3.30.710.10">
    <property type="entry name" value="Potassium Channel Kv1.1, Chain A"/>
    <property type="match status" value="1"/>
</dbReference>
<proteinExistence type="predicted"/>
<gene>
    <name evidence="2" type="ORF">HNY73_018484</name>
</gene>
<dbReference type="SMART" id="SM00225">
    <property type="entry name" value="BTB"/>
    <property type="match status" value="1"/>
</dbReference>
<dbReference type="CDD" id="cd00121">
    <property type="entry name" value="MATH"/>
    <property type="match status" value="1"/>
</dbReference>
<evidence type="ECO:0000259" key="1">
    <source>
        <dbReference type="PROSITE" id="PS50097"/>
    </source>
</evidence>
<dbReference type="CDD" id="cd18186">
    <property type="entry name" value="BTB_POZ_ZBTB_KLHL-like"/>
    <property type="match status" value="1"/>
</dbReference>
<dbReference type="PROSITE" id="PS50097">
    <property type="entry name" value="BTB"/>
    <property type="match status" value="1"/>
</dbReference>
<reference evidence="2" key="1">
    <citation type="journal article" date="2020" name="bioRxiv">
        <title>Chromosome-level reference genome of the European wasp spider Argiope bruennichi: a resource for studies on range expansion and evolutionary adaptation.</title>
        <authorList>
            <person name="Sheffer M.M."/>
            <person name="Hoppe A."/>
            <person name="Krehenwinkel H."/>
            <person name="Uhl G."/>
            <person name="Kuss A.W."/>
            <person name="Jensen L."/>
            <person name="Jensen C."/>
            <person name="Gillespie R.G."/>
            <person name="Hoff K.J."/>
            <person name="Prost S."/>
        </authorList>
    </citation>
    <scope>NUCLEOTIDE SEQUENCE</scope>
</reference>
<feature type="domain" description="BTB" evidence="1">
    <location>
        <begin position="407"/>
        <end position="478"/>
    </location>
</feature>
<reference evidence="2" key="2">
    <citation type="submission" date="2020-06" db="EMBL/GenBank/DDBJ databases">
        <authorList>
            <person name="Sheffer M."/>
        </authorList>
    </citation>
    <scope>NUCLEOTIDE SEQUENCE</scope>
</reference>
<comment type="caution">
    <text evidence="2">The sequence shown here is derived from an EMBL/GenBank/DDBJ whole genome shotgun (WGS) entry which is preliminary data.</text>
</comment>
<name>A0A8T0ED20_ARGBR</name>
<organism evidence="2 3">
    <name type="scientific">Argiope bruennichi</name>
    <name type="common">Wasp spider</name>
    <name type="synonym">Aranea bruennichi</name>
    <dbReference type="NCBI Taxonomy" id="94029"/>
    <lineage>
        <taxon>Eukaryota</taxon>
        <taxon>Metazoa</taxon>
        <taxon>Ecdysozoa</taxon>
        <taxon>Arthropoda</taxon>
        <taxon>Chelicerata</taxon>
        <taxon>Arachnida</taxon>
        <taxon>Araneae</taxon>
        <taxon>Araneomorphae</taxon>
        <taxon>Entelegynae</taxon>
        <taxon>Araneoidea</taxon>
        <taxon>Araneidae</taxon>
        <taxon>Argiope</taxon>
    </lineage>
</organism>
<dbReference type="Gene3D" id="2.60.210.10">
    <property type="entry name" value="Apoptosis, Tumor Necrosis Factor Receptor Associated Protein 2, Chain A"/>
    <property type="match status" value="1"/>
</dbReference>
<dbReference type="InterPro" id="IPR002083">
    <property type="entry name" value="MATH/TRAF_dom"/>
</dbReference>
<sequence>MTSCISKRHEKNVFTITWKIENFSFYDVKEGSVLRTPEFSVDILQETKWELWLFPVSTAFKDHMACYLRWDGLAVLDFEGELSFIDNNGSCIKSEIFSGCVFKKGKCSHPPLTAKRDEVFTRKKDEFLSQDILTVRFVIRSDKKFWYKIKECFIRTRIRVECTAFIGVVEKFNDPFVRKAVCIKPLSTKDLPISVCMHITENEIIYIELILLEYMNLKVCKCKLFLLDAFGKEVAFGQNEFSYFNRNPQIGWKIPFPLSKMNLINLREKYLPNNTLTFQCHIAFSTGIEYNKIEETRFFSGNDQGAVSNELVETDKCRSDVCFLWKDNLNSLQNDGILHGVSVSSNTKEYMEHTQIDTSKYIINLSKTSQGAMIQNTINSSPGNKLSDCSLSWKNDLMSLYKNQILCDVELLTKTKAIPAHSLILSIRSPVFSDIIATIVRMNGNNCASSTPLKINLQDLDEDTVEQMLMFLYTDSIDGMGWRRVKKLYLAADKYEIVAMKEKCSFLLLQNIQPINCCEILLLADKHQDKHMKKEVQLYIAQHNEEIVDGDQWRNLEKTNPFLALETLHTIILHYRKASDFSLKKLTVSCRL</sequence>
<dbReference type="SUPFAM" id="SSF49599">
    <property type="entry name" value="TRAF domain-like"/>
    <property type="match status" value="1"/>
</dbReference>
<protein>
    <submittedName>
        <fullName evidence="2">Speckle-type POZ protein B like protein</fullName>
    </submittedName>
</protein>
<dbReference type="AlphaFoldDB" id="A0A8T0ED20"/>